<sequence length="767" mass="78958">MGCSRYIGRVGALAVFLGVGVSITTGQTTAYAEPSSPSTDTSHAAEAATPGKPALKHAPAPATAAAPDAAAATSSDGPTPSAHKPKRQPKSKGGEGRSADAADKRRDANPSHHADSTVKAGPTSTSGESIGATTKISQPQPAATVKHSPTPAIVTTAAVPATASVARTAAAPLAAVVTPNVSAPTVPNPISQIVTAAKQLLSIALKPLVSVLPSNVPANSPALWTVLAWVRRQIETNLLPPHVVSAWNVTSPNLLTNPGAELGDPSLSGGSSVSIPGWTVTGTPTVIKYGTVRQLPLGLPTPGPTLPAIFNFPSDRPTPGDTQFFGGGNVATSTLAQTVDLSGAAAGIDAGTTPFKLSGFLGGAMIDPSAASIKVTFFDAGGTQLGVGKVAPVGPLERWFQTGLLERSTEGTIPVNTRTAQVVVTLKDSNPLTGGYNNAFADDLSFTVGASLPAPPPPTPPKSTVGALDHIFMVYLENKGYKDIVGSANAPYLNSLIDTYGVATDYHALTHPSDPNYYPILGGSDFGLSYNCATNCIDATNLADRIESAGKTWAGYAQGMSAAGPYVSTSGYAPDQLPFLAYSDIYNNQARATAHLHPLTQMATDLSSSATTPNFVWFAANEANNGEGPLDFPGGYLNYIGALLTNHQYNVKAADQFAQQTIPTILNSAVWNDPTQKSAIVVTFDEDTDNLSLGFGNGGNRVVTVVIPSPAAVSAGMRSGNFTSTSYANHYSLLRTIEDSLQLAPLTNNDAYAAPLNDFWGAPPVMP</sequence>
<protein>
    <recommendedName>
        <fullName evidence="6">Phosphoesterase</fullName>
    </recommendedName>
</protein>
<keyword evidence="2" id="KW-0843">Virulence</keyword>
<dbReference type="PANTHER" id="PTHR31956:SF8">
    <property type="entry name" value="ACID PHOSPHATASE PHOA (AFU_ORTHOLOGUE AFUA_1G03570)"/>
    <property type="match status" value="1"/>
</dbReference>
<dbReference type="Proteomes" id="UP000093898">
    <property type="component" value="Unassembled WGS sequence"/>
</dbReference>
<name>A0A1A3H9C3_MYCMU</name>
<reference evidence="4 5" key="1">
    <citation type="submission" date="2016-06" db="EMBL/GenBank/DDBJ databases">
        <authorList>
            <person name="Kjaerup R.B."/>
            <person name="Dalgaard T.S."/>
            <person name="Juul-Madsen H.R."/>
        </authorList>
    </citation>
    <scope>NUCLEOTIDE SEQUENCE [LARGE SCALE GENOMIC DNA]</scope>
    <source>
        <strain evidence="4 5">1127319.6</strain>
    </source>
</reference>
<accession>A0A1A3H9C3</accession>
<keyword evidence="1" id="KW-0378">Hydrolase</keyword>
<dbReference type="OrthoDB" id="345880at2"/>
<dbReference type="STRING" id="56689.GCA_001291445_05333"/>
<evidence type="ECO:0008006" key="6">
    <source>
        <dbReference type="Google" id="ProtNLM"/>
    </source>
</evidence>
<feature type="compositionally biased region" description="Low complexity" evidence="3">
    <location>
        <begin position="58"/>
        <end position="82"/>
    </location>
</feature>
<dbReference type="GO" id="GO:0009395">
    <property type="term" value="P:phospholipid catabolic process"/>
    <property type="evidence" value="ECO:0007669"/>
    <property type="project" value="TreeGrafter"/>
</dbReference>
<evidence type="ECO:0000256" key="1">
    <source>
        <dbReference type="ARBA" id="ARBA00022801"/>
    </source>
</evidence>
<evidence type="ECO:0000313" key="5">
    <source>
        <dbReference type="Proteomes" id="UP000093898"/>
    </source>
</evidence>
<proteinExistence type="predicted"/>
<organism evidence="4 5">
    <name type="scientific">Mycolicibacterium mucogenicum</name>
    <name type="common">Mycobacterium mucogenicum</name>
    <dbReference type="NCBI Taxonomy" id="56689"/>
    <lineage>
        <taxon>Bacteria</taxon>
        <taxon>Bacillati</taxon>
        <taxon>Actinomycetota</taxon>
        <taxon>Actinomycetes</taxon>
        <taxon>Mycobacteriales</taxon>
        <taxon>Mycobacteriaceae</taxon>
        <taxon>Mycolicibacterium</taxon>
    </lineage>
</organism>
<dbReference type="Gene3D" id="3.40.720.10">
    <property type="entry name" value="Alkaline Phosphatase, subunit A"/>
    <property type="match status" value="1"/>
</dbReference>
<feature type="compositionally biased region" description="Polar residues" evidence="3">
    <location>
        <begin position="122"/>
        <end position="141"/>
    </location>
</feature>
<evidence type="ECO:0000256" key="3">
    <source>
        <dbReference type="SAM" id="MobiDB-lite"/>
    </source>
</evidence>
<dbReference type="AlphaFoldDB" id="A0A1A3H9C3"/>
<dbReference type="GO" id="GO:0016788">
    <property type="term" value="F:hydrolase activity, acting on ester bonds"/>
    <property type="evidence" value="ECO:0007669"/>
    <property type="project" value="InterPro"/>
</dbReference>
<feature type="region of interest" description="Disordered" evidence="3">
    <location>
        <begin position="29"/>
        <end position="147"/>
    </location>
</feature>
<evidence type="ECO:0000256" key="2">
    <source>
        <dbReference type="ARBA" id="ARBA00023026"/>
    </source>
</evidence>
<gene>
    <name evidence="4" type="ORF">A5630_17050</name>
</gene>
<dbReference type="InterPro" id="IPR007312">
    <property type="entry name" value="Phosphoesterase"/>
</dbReference>
<dbReference type="InterPro" id="IPR017850">
    <property type="entry name" value="Alkaline_phosphatase_core_sf"/>
</dbReference>
<comment type="caution">
    <text evidence="4">The sequence shown here is derived from an EMBL/GenBank/DDBJ whole genome shotgun (WGS) entry which is preliminary data.</text>
</comment>
<evidence type="ECO:0000313" key="4">
    <source>
        <dbReference type="EMBL" id="OBJ44208.1"/>
    </source>
</evidence>
<dbReference type="PANTHER" id="PTHR31956">
    <property type="entry name" value="NON-SPECIFIC PHOSPHOLIPASE C4-RELATED"/>
    <property type="match status" value="1"/>
</dbReference>
<feature type="compositionally biased region" description="Basic and acidic residues" evidence="3">
    <location>
        <begin position="92"/>
        <end position="116"/>
    </location>
</feature>
<feature type="compositionally biased region" description="Polar residues" evidence="3">
    <location>
        <begin position="29"/>
        <end position="42"/>
    </location>
</feature>
<dbReference type="Pfam" id="PF04185">
    <property type="entry name" value="Phosphoesterase"/>
    <property type="match status" value="1"/>
</dbReference>
<dbReference type="RefSeq" id="WP_064979801.1">
    <property type="nucleotide sequence ID" value="NZ_LZLC01000062.1"/>
</dbReference>
<dbReference type="EMBL" id="LZLC01000062">
    <property type="protein sequence ID" value="OBJ44208.1"/>
    <property type="molecule type" value="Genomic_DNA"/>
</dbReference>